<name>G8C2X7_9MOLU</name>
<reference evidence="3" key="2">
    <citation type="submission" date="2011-11" db="EMBL/GenBank/DDBJ databases">
        <authorList>
            <person name="Barker E."/>
        </authorList>
    </citation>
    <scope>NUCLEOTIDE SEQUENCE</scope>
    <source>
        <strain evidence="3">Birmingham 1</strain>
    </source>
</reference>
<evidence type="ECO:0000313" key="3">
    <source>
        <dbReference type="EMBL" id="CCE66675.1"/>
    </source>
</evidence>
<organism evidence="3">
    <name type="scientific">Candidatus Mycoplasma haematominutum 'Birmingham 1'</name>
    <dbReference type="NCBI Taxonomy" id="1116213"/>
    <lineage>
        <taxon>Bacteria</taxon>
        <taxon>Bacillati</taxon>
        <taxon>Mycoplasmatota</taxon>
        <taxon>Mollicutes</taxon>
        <taxon>Mycoplasmataceae</taxon>
        <taxon>Mycoplasma</taxon>
    </lineage>
</organism>
<reference evidence="3" key="1">
    <citation type="submission" date="2011-11" db="EMBL/GenBank/DDBJ databases">
        <title>Complete genome sequence of Candidatus Mycoplasma haemominutum.</title>
        <authorList>
            <person name="Barker E.N."/>
            <person name="Darby A.C."/>
            <person name="Helps C.R."/>
            <person name="Peters I.R."/>
            <person name="Hughes M.A."/>
            <person name="Radford A.D."/>
            <person name="Novacco M."/>
            <person name="Boretti F."/>
            <person name="Hofmann-Lehmann R."/>
            <person name="Tasker S."/>
        </authorList>
    </citation>
    <scope>NUCLEOTIDE SEQUENCE</scope>
    <source>
        <strain evidence="3">Birmingham 1</strain>
    </source>
</reference>
<keyword evidence="3" id="KW-0449">Lipoprotein</keyword>
<gene>
    <name evidence="3" type="ORF">MHM_01570</name>
</gene>
<dbReference type="AlphaFoldDB" id="G8C2X7"/>
<dbReference type="Pfam" id="PF12506">
    <property type="entry name" value="DUF3713"/>
    <property type="match status" value="1"/>
</dbReference>
<dbReference type="InterPro" id="IPR022186">
    <property type="entry name" value="DUF3713"/>
</dbReference>
<feature type="region of interest" description="Disordered" evidence="2">
    <location>
        <begin position="946"/>
        <end position="971"/>
    </location>
</feature>
<dbReference type="HOGENOM" id="CLU_261433_0_0_14"/>
<protein>
    <submittedName>
        <fullName evidence="3">Conserved hypothetical prolipoprotein</fullName>
    </submittedName>
</protein>
<evidence type="ECO:0000256" key="1">
    <source>
        <dbReference type="ARBA" id="ARBA00010828"/>
    </source>
</evidence>
<dbReference type="PATRIC" id="fig|1116213.3.peg.168"/>
<dbReference type="EMBL" id="HE613254">
    <property type="protein sequence ID" value="CCE66675.1"/>
    <property type="molecule type" value="Genomic_DNA"/>
</dbReference>
<dbReference type="OrthoDB" id="393727at2"/>
<evidence type="ECO:0000256" key="2">
    <source>
        <dbReference type="SAM" id="MobiDB-lite"/>
    </source>
</evidence>
<feature type="compositionally biased region" description="Basic and acidic residues" evidence="2">
    <location>
        <begin position="946"/>
        <end position="965"/>
    </location>
</feature>
<dbReference type="KEGG" id="mhb:MHM_01570"/>
<comment type="similarity">
    <text evidence="1">Belongs to the MG307/MG309/MG338 family.</text>
</comment>
<accession>G8C2X7</accession>
<proteinExistence type="inferred from homology"/>
<dbReference type="RefSeq" id="WP_015511540.1">
    <property type="nucleotide sequence ID" value="NC_021007.1"/>
</dbReference>
<sequence>MLTLFTFKKVLFSSSIGTAIIAPIVATSPIIREFSWSSSSISPLKEGLQDFTKVDIYDGESVGSFLKKALLHKEGQEGLVESFAQELAKRWYLAQPKSWINSQIRSWDELHEAQFKKAWETLKPQNPQRDFWDNYWGSKESMNSYGLRFKSHELVQSFLMDFKQADFKINKQNNSGWNGELNNSNDWSKYFTGKYSFATKQELEQQDNWSKIGFFPTRVQSAENMWEKITLGKFEFINWVYKKWIEAKLPIYLWKVSWNYDTDAKEDNLKEIYNFAALGNHAPRSANYEFPAFSGKTLSKFKEFIKKIQQSSSSSSGSAQNGSTTSSTSLNLQEYHIPNWYNDQNTSGEIMELFEAFEIETPEMASALSYLVNKYSQSTTSDTKDTVSTNNLINKMSLNSDNNYDNIIELFLENTDKQDKSIEINSRIMKQNHISKFSYDVRETDSGWIFFRDSKGVHAIALDGHKSLKGAGSQNLTNWFNFRNLQTYIAMKTSMDHKDLISVKQDWFMMFAKFFKDNFNYLFSEYYIEKGSTSLLFKDLPIHHYFSNYKSALQNLFTFQKEQTFNSRLFKLRKKIIERYSGRDWELPSHLIAINKPKVAPKYGLSSIFPYSIKTEKNNPMRFPEQENVLSIFTKNDKKVEKVSADASPSLRGNNLLSHLEKYYAEVKKLLENQSINLKTRTNGFNFADSQRIFIQDPIFDFLLDKLFAQKEFLNYIVKEEKLLNSSFFEKNKLLGEKNRLDPSSGWSALLKLPPKPEVANNLQKTANESTDGVAATCKYTIEAESQKQEMQKLFSLLIKNYLFRNYLKKLDSDYFNFWIEFENYKRPTNNTSASEEGSTQQKLSDFELFSLWQNFALTDIKSKESLLDFLLSLDYLTKNKFENLKKFMTSQLENKNKYHYLFFDLKKIEEKNSEDKTVHPFLPTNTQNGNQKYFASRQELRTSIRENWKPSDNYKPEQISEQKGDSSPAETSFPLILNELKINQEQIPDKNKNLFNFSSIEGLIQYIKEVKSNREMDLLVTQLSLLNWKIYPSFYRADKIFHKQDDQKAKRVHQEKKLYLEDKKKALIYQIKNKDQSIYASKIFSKDEIEKMFAANLLENASITTAQTQEATSSQNQFDENLFKRHQGKIKGGYFIQIAQADFSDDERMCALFKMLPGELLGEFIIQQTDEAMNRQASQDKFFEEIPKLKIHDLKFKGHLDSRYTS</sequence>